<proteinExistence type="predicted"/>
<dbReference type="SUPFAM" id="SSF52402">
    <property type="entry name" value="Adenine nucleotide alpha hydrolases-like"/>
    <property type="match status" value="1"/>
</dbReference>
<dbReference type="InterPro" id="IPR001962">
    <property type="entry name" value="Asn_synthase"/>
</dbReference>
<dbReference type="EMBL" id="BNDY01000017">
    <property type="protein sequence ID" value="GHI40287.1"/>
    <property type="molecule type" value="Genomic_DNA"/>
</dbReference>
<feature type="domain" description="Asparagine synthetase" evidence="1">
    <location>
        <begin position="3"/>
        <end position="116"/>
    </location>
</feature>
<dbReference type="Pfam" id="PF00733">
    <property type="entry name" value="Asn_synthase"/>
    <property type="match status" value="1"/>
</dbReference>
<reference evidence="2" key="1">
    <citation type="submission" date="2024-05" db="EMBL/GenBank/DDBJ databases">
        <title>Whole genome shotgun sequence of Streptomyces violascens NBRC 12920.</title>
        <authorList>
            <person name="Komaki H."/>
            <person name="Tamura T."/>
        </authorList>
    </citation>
    <scope>NUCLEOTIDE SEQUENCE</scope>
    <source>
        <strain evidence="2">NBRC 12920</strain>
    </source>
</reference>
<sequence>MASPFLDDRVIEAALAVRARERVTPWAYKPLLTTAMRGIVPDECLRRTSKAQASMDASNGLREHRGDLLALWEDSRLAALGLVDRKALCDLARRPASPGLQHAILYSTIACEVWLRGLEGRTATP</sequence>
<dbReference type="Proteomes" id="UP001050808">
    <property type="component" value="Unassembled WGS sequence"/>
</dbReference>
<protein>
    <recommendedName>
        <fullName evidence="1">Asparagine synthetase domain-containing protein</fullName>
    </recommendedName>
</protein>
<comment type="caution">
    <text evidence="2">The sequence shown here is derived from an EMBL/GenBank/DDBJ whole genome shotgun (WGS) entry which is preliminary data.</text>
</comment>
<gene>
    <name evidence="2" type="ORF">Sviol_46950</name>
</gene>
<evidence type="ECO:0000313" key="3">
    <source>
        <dbReference type="Proteomes" id="UP001050808"/>
    </source>
</evidence>
<dbReference type="InterPro" id="IPR014729">
    <property type="entry name" value="Rossmann-like_a/b/a_fold"/>
</dbReference>
<name>A0ABQ3QSM8_9ACTN</name>
<organism evidence="2 3">
    <name type="scientific">Streptomyces violascens</name>
    <dbReference type="NCBI Taxonomy" id="67381"/>
    <lineage>
        <taxon>Bacteria</taxon>
        <taxon>Bacillati</taxon>
        <taxon>Actinomycetota</taxon>
        <taxon>Actinomycetes</taxon>
        <taxon>Kitasatosporales</taxon>
        <taxon>Streptomycetaceae</taxon>
        <taxon>Streptomyces</taxon>
    </lineage>
</organism>
<accession>A0ABQ3QSM8</accession>
<dbReference type="RefSeq" id="WP_373301009.1">
    <property type="nucleotide sequence ID" value="NZ_BMUA01000021.1"/>
</dbReference>
<dbReference type="Gene3D" id="3.40.50.620">
    <property type="entry name" value="HUPs"/>
    <property type="match status" value="1"/>
</dbReference>
<evidence type="ECO:0000259" key="1">
    <source>
        <dbReference type="Pfam" id="PF00733"/>
    </source>
</evidence>
<evidence type="ECO:0000313" key="2">
    <source>
        <dbReference type="EMBL" id="GHI40287.1"/>
    </source>
</evidence>
<keyword evidence="3" id="KW-1185">Reference proteome</keyword>